<sequence length="494" mass="53932">MFRSLRTLYRLSHKRMYESANSIRLLQTQVNRKEIQDDVLKAFASVVGEKNVSTAKAVREHHGKDESYHGIFPPDLVVSPGSTEEVSECAKICYAEGLPIIPFGSGTGLEGGVTGVKGGVTFDLMRMDQIEEVHVEDFDVVVQAGVTRMALNHYLHDTGLWFPVDPGADASLCGMCSTSASGTNAVRYGTMRENVMNLEVVLSDGRVIHTAGEGRRTKKTAAGYNMTNLFVGSEGTLGIITKATIKLYGQPESTISAVCHFPSVKAAVDTTVQTLQCGIPMARIEFLDEVQMMACNKFSHLDYQESPTLFLEFHGSESGVEEQAKAVAEIAEYNEGSGFQWAKEPEVRNKLWKARHDAYYACIALRPGCKASITDVCVPISRLPELITITKEDIQSSSVVGPIVGHVGDGNFHTVLVFDPDNPKEVEEVKGLTDRMAMRALEMHGTCTGEHGIGLGKRHFLEKEIGAVGVQVMKELKAALDPKGIMNPGKIFMD</sequence>
<dbReference type="EC" id="1.1.2.4" evidence="10"/>
<dbReference type="InterPro" id="IPR016171">
    <property type="entry name" value="Vanillyl_alc_oxidase_C-sub2"/>
</dbReference>
<dbReference type="FunFam" id="1.10.45.10:FF:000001">
    <property type="entry name" value="D-lactate dehydrogenase mitochondrial"/>
    <property type="match status" value="1"/>
</dbReference>
<dbReference type="Gene3D" id="3.30.465.10">
    <property type="match status" value="1"/>
</dbReference>
<dbReference type="FunFam" id="3.30.43.10:FF:000010">
    <property type="entry name" value="probable D-lactate dehydrogenase, mitochondrial"/>
    <property type="match status" value="1"/>
</dbReference>
<keyword evidence="8" id="KW-0560">Oxidoreductase</keyword>
<dbReference type="InterPro" id="IPR016164">
    <property type="entry name" value="FAD-linked_Oxase-like_C"/>
</dbReference>
<proteinExistence type="inferred from homology"/>
<evidence type="ECO:0000256" key="1">
    <source>
        <dbReference type="ARBA" id="ARBA00001974"/>
    </source>
</evidence>
<dbReference type="Proteomes" id="UP000085678">
    <property type="component" value="Unplaced"/>
</dbReference>
<keyword evidence="5" id="KW-0274">FAD</keyword>
<dbReference type="KEGG" id="lak:106159327"/>
<accession>A0A1S3HYD6</accession>
<evidence type="ECO:0000256" key="12">
    <source>
        <dbReference type="ARBA" id="ARBA00053432"/>
    </source>
</evidence>
<keyword evidence="4" id="KW-0285">Flavoprotein</keyword>
<evidence type="ECO:0000256" key="4">
    <source>
        <dbReference type="ARBA" id="ARBA00022630"/>
    </source>
</evidence>
<evidence type="ECO:0000256" key="5">
    <source>
        <dbReference type="ARBA" id="ARBA00022827"/>
    </source>
</evidence>
<dbReference type="GO" id="GO:0008720">
    <property type="term" value="F:D-lactate dehydrogenase (NAD+) activity"/>
    <property type="evidence" value="ECO:0007669"/>
    <property type="project" value="TreeGrafter"/>
</dbReference>
<dbReference type="OrthoDB" id="5332616at2759"/>
<dbReference type="InterPro" id="IPR016169">
    <property type="entry name" value="FAD-bd_PCMH_sub2"/>
</dbReference>
<evidence type="ECO:0000313" key="17">
    <source>
        <dbReference type="RefSeq" id="XP_013391040.1"/>
    </source>
</evidence>
<evidence type="ECO:0000256" key="2">
    <source>
        <dbReference type="ARBA" id="ARBA00004173"/>
    </source>
</evidence>
<dbReference type="Gene3D" id="1.10.45.10">
    <property type="entry name" value="Vanillyl-alcohol Oxidase, Chain A, domain 4"/>
    <property type="match status" value="1"/>
</dbReference>
<dbReference type="InterPro" id="IPR016166">
    <property type="entry name" value="FAD-bd_PCMH"/>
</dbReference>
<evidence type="ECO:0000256" key="8">
    <source>
        <dbReference type="ARBA" id="ARBA00023002"/>
    </source>
</evidence>
<comment type="cofactor">
    <cofactor evidence="1">
        <name>FAD</name>
        <dbReference type="ChEBI" id="CHEBI:57692"/>
    </cofactor>
</comment>
<gene>
    <name evidence="17" type="primary">LOC106159327</name>
</gene>
<keyword evidence="16" id="KW-1185">Reference proteome</keyword>
<name>A0A1S3HYD6_LINAN</name>
<dbReference type="AlphaFoldDB" id="A0A1S3HYD6"/>
<dbReference type="RefSeq" id="XP_013391040.1">
    <property type="nucleotide sequence ID" value="XM_013535586.1"/>
</dbReference>
<dbReference type="STRING" id="7574.A0A1S3HYD6"/>
<evidence type="ECO:0000256" key="7">
    <source>
        <dbReference type="ARBA" id="ARBA00022990"/>
    </source>
</evidence>
<comment type="subcellular location">
    <subcellularLocation>
        <location evidence="2">Mitochondrion</location>
    </subcellularLocation>
</comment>
<evidence type="ECO:0000256" key="3">
    <source>
        <dbReference type="ARBA" id="ARBA00008000"/>
    </source>
</evidence>
<evidence type="ECO:0000256" key="9">
    <source>
        <dbReference type="ARBA" id="ARBA00023128"/>
    </source>
</evidence>
<evidence type="ECO:0000256" key="13">
    <source>
        <dbReference type="ARBA" id="ARBA00063083"/>
    </source>
</evidence>
<comment type="similarity">
    <text evidence="3">Belongs to the FAD-binding oxidoreductase/transferase type 4 family.</text>
</comment>
<evidence type="ECO:0000256" key="14">
    <source>
        <dbReference type="ARBA" id="ARBA00072812"/>
    </source>
</evidence>
<comment type="function">
    <text evidence="12">Involved in D-lactate, but not L-lactate catabolic process.</text>
</comment>
<dbReference type="FunFam" id="3.30.465.10:FF:000030">
    <property type="entry name" value="probable D-lactate dehydrogenase, mitochondrial"/>
    <property type="match status" value="1"/>
</dbReference>
<evidence type="ECO:0000256" key="6">
    <source>
        <dbReference type="ARBA" id="ARBA00022946"/>
    </source>
</evidence>
<evidence type="ECO:0000313" key="16">
    <source>
        <dbReference type="Proteomes" id="UP000085678"/>
    </source>
</evidence>
<dbReference type="PANTHER" id="PTHR11748:SF111">
    <property type="entry name" value="D-LACTATE DEHYDROGENASE, MITOCHONDRIAL-RELATED"/>
    <property type="match status" value="1"/>
</dbReference>
<dbReference type="PROSITE" id="PS51387">
    <property type="entry name" value="FAD_PCMH"/>
    <property type="match status" value="1"/>
</dbReference>
<dbReference type="GO" id="GO:0071949">
    <property type="term" value="F:FAD binding"/>
    <property type="evidence" value="ECO:0007669"/>
    <property type="project" value="InterPro"/>
</dbReference>
<dbReference type="Pfam" id="PF01565">
    <property type="entry name" value="FAD_binding_4"/>
    <property type="match status" value="1"/>
</dbReference>
<dbReference type="Pfam" id="PF02913">
    <property type="entry name" value="FAD-oxidase_C"/>
    <property type="match status" value="1"/>
</dbReference>
<comment type="catalytic activity">
    <reaction evidence="11">
        <text>(R)-lactate + 2 Fe(III)-[cytochrome c] = 2 Fe(II)-[cytochrome c] + pyruvate + 2 H(+)</text>
        <dbReference type="Rhea" id="RHEA:13521"/>
        <dbReference type="Rhea" id="RHEA-COMP:10350"/>
        <dbReference type="Rhea" id="RHEA-COMP:14399"/>
        <dbReference type="ChEBI" id="CHEBI:15361"/>
        <dbReference type="ChEBI" id="CHEBI:15378"/>
        <dbReference type="ChEBI" id="CHEBI:16004"/>
        <dbReference type="ChEBI" id="CHEBI:29033"/>
        <dbReference type="ChEBI" id="CHEBI:29034"/>
        <dbReference type="EC" id="1.1.2.4"/>
    </reaction>
    <physiologicalReaction direction="left-to-right" evidence="11">
        <dbReference type="Rhea" id="RHEA:13522"/>
    </physiologicalReaction>
</comment>
<dbReference type="PANTHER" id="PTHR11748">
    <property type="entry name" value="D-LACTATE DEHYDROGENASE"/>
    <property type="match status" value="1"/>
</dbReference>
<evidence type="ECO:0000259" key="15">
    <source>
        <dbReference type="PROSITE" id="PS51387"/>
    </source>
</evidence>
<dbReference type="InterPro" id="IPR006094">
    <property type="entry name" value="Oxid_FAD_bind_N"/>
</dbReference>
<dbReference type="Gene3D" id="3.30.70.2740">
    <property type="match status" value="1"/>
</dbReference>
<feature type="domain" description="FAD-binding PCMH-type" evidence="15">
    <location>
        <begin position="70"/>
        <end position="250"/>
    </location>
</feature>
<keyword evidence="9" id="KW-0496">Mitochondrion</keyword>
<dbReference type="SUPFAM" id="SSF55103">
    <property type="entry name" value="FAD-linked oxidases, C-terminal domain"/>
    <property type="match status" value="1"/>
</dbReference>
<dbReference type="GO" id="GO:0004458">
    <property type="term" value="F:D-lactate dehydrogenase (cytochrome) activity"/>
    <property type="evidence" value="ECO:0007669"/>
    <property type="project" value="UniProtKB-EC"/>
</dbReference>
<dbReference type="InParanoid" id="A0A1S3HYD6"/>
<dbReference type="GO" id="GO:1903457">
    <property type="term" value="P:lactate catabolic process"/>
    <property type="evidence" value="ECO:0007669"/>
    <property type="project" value="TreeGrafter"/>
</dbReference>
<reference evidence="17" key="1">
    <citation type="submission" date="2025-08" db="UniProtKB">
        <authorList>
            <consortium name="RefSeq"/>
        </authorList>
    </citation>
    <scope>IDENTIFICATION</scope>
    <source>
        <tissue evidence="17">Gonads</tissue>
    </source>
</reference>
<dbReference type="SUPFAM" id="SSF56176">
    <property type="entry name" value="FAD-binding/transporter-associated domain-like"/>
    <property type="match status" value="1"/>
</dbReference>
<organism evidence="16 17">
    <name type="scientific">Lingula anatina</name>
    <name type="common">Brachiopod</name>
    <name type="synonym">Lingula unguis</name>
    <dbReference type="NCBI Taxonomy" id="7574"/>
    <lineage>
        <taxon>Eukaryota</taxon>
        <taxon>Metazoa</taxon>
        <taxon>Spiralia</taxon>
        <taxon>Lophotrochozoa</taxon>
        <taxon>Brachiopoda</taxon>
        <taxon>Linguliformea</taxon>
        <taxon>Lingulata</taxon>
        <taxon>Lingulida</taxon>
        <taxon>Linguloidea</taxon>
        <taxon>Lingulidae</taxon>
        <taxon>Lingula</taxon>
    </lineage>
</organism>
<evidence type="ECO:0000256" key="10">
    <source>
        <dbReference type="ARBA" id="ARBA00038897"/>
    </source>
</evidence>
<dbReference type="GO" id="GO:0005739">
    <property type="term" value="C:mitochondrion"/>
    <property type="evidence" value="ECO:0007669"/>
    <property type="project" value="UniProtKB-SubCell"/>
</dbReference>
<evidence type="ECO:0000256" key="11">
    <source>
        <dbReference type="ARBA" id="ARBA00051477"/>
    </source>
</evidence>
<dbReference type="FunFam" id="3.30.70.2740:FF:000001">
    <property type="entry name" value="D-lactate dehydrogenase mitochondrial"/>
    <property type="match status" value="1"/>
</dbReference>
<keyword evidence="7" id="KW-0007">Acetylation</keyword>
<keyword evidence="6" id="KW-0809">Transit peptide</keyword>
<comment type="subunit">
    <text evidence="13">Interacts with CSRP3.</text>
</comment>
<dbReference type="GeneID" id="106159327"/>
<protein>
    <recommendedName>
        <fullName evidence="14">Probable D-lactate dehydrogenase, mitochondrial</fullName>
        <ecNumber evidence="10">1.1.2.4</ecNumber>
    </recommendedName>
</protein>
<dbReference type="InterPro" id="IPR036318">
    <property type="entry name" value="FAD-bd_PCMH-like_sf"/>
</dbReference>
<dbReference type="InterPro" id="IPR004113">
    <property type="entry name" value="FAD-bd_oxidored_4_C"/>
</dbReference>